<organism evidence="3 4">
    <name type="scientific">Eumeta variegata</name>
    <name type="common">Bagworm moth</name>
    <name type="synonym">Eumeta japonica</name>
    <dbReference type="NCBI Taxonomy" id="151549"/>
    <lineage>
        <taxon>Eukaryota</taxon>
        <taxon>Metazoa</taxon>
        <taxon>Ecdysozoa</taxon>
        <taxon>Arthropoda</taxon>
        <taxon>Hexapoda</taxon>
        <taxon>Insecta</taxon>
        <taxon>Pterygota</taxon>
        <taxon>Neoptera</taxon>
        <taxon>Endopterygota</taxon>
        <taxon>Lepidoptera</taxon>
        <taxon>Glossata</taxon>
        <taxon>Ditrysia</taxon>
        <taxon>Tineoidea</taxon>
        <taxon>Psychidae</taxon>
        <taxon>Oiketicinae</taxon>
        <taxon>Eumeta</taxon>
    </lineage>
</organism>
<evidence type="ECO:0000256" key="1">
    <source>
        <dbReference type="ARBA" id="ARBA00010057"/>
    </source>
</evidence>
<proteinExistence type="inferred from homology"/>
<reference evidence="3 4" key="1">
    <citation type="journal article" date="2019" name="Commun. Biol.">
        <title>The bagworm genome reveals a unique fibroin gene that provides high tensile strength.</title>
        <authorList>
            <person name="Kono N."/>
            <person name="Nakamura H."/>
            <person name="Ohtoshi R."/>
            <person name="Tomita M."/>
            <person name="Numata K."/>
            <person name="Arakawa K."/>
        </authorList>
    </citation>
    <scope>NUCLEOTIDE SEQUENCE [LARGE SCALE GENOMIC DNA]</scope>
</reference>
<dbReference type="STRING" id="151549.A0A4C1ZGD9"/>
<dbReference type="InterPro" id="IPR024053">
    <property type="entry name" value="VHL_beta_dom"/>
</dbReference>
<comment type="similarity">
    <text evidence="1">Belongs to the VHL family.</text>
</comment>
<dbReference type="SUPFAM" id="SSF49468">
    <property type="entry name" value="VHL"/>
    <property type="match status" value="1"/>
</dbReference>
<gene>
    <name evidence="3" type="primary">vhl-1</name>
    <name evidence="3" type="ORF">EVAR_67717_1</name>
</gene>
<dbReference type="Proteomes" id="UP000299102">
    <property type="component" value="Unassembled WGS sequence"/>
</dbReference>
<protein>
    <submittedName>
        <fullName evidence="3">von Hippel-Lindau tumor suppressor homolog</fullName>
    </submittedName>
</protein>
<dbReference type="InterPro" id="IPR037140">
    <property type="entry name" value="VHL_beta_dom_sf"/>
</dbReference>
<comment type="caution">
    <text evidence="3">The sequence shown here is derived from an EMBL/GenBank/DDBJ whole genome shotgun (WGS) entry which is preliminary data.</text>
</comment>
<dbReference type="InterPro" id="IPR022772">
    <property type="entry name" value="VHL_tumour_suppress_b/a_dom"/>
</dbReference>
<dbReference type="CDD" id="cd05468">
    <property type="entry name" value="pVHL"/>
    <property type="match status" value="1"/>
</dbReference>
<dbReference type="OrthoDB" id="413400at2759"/>
<dbReference type="Pfam" id="PF01847">
    <property type="entry name" value="VHL"/>
    <property type="match status" value="1"/>
</dbReference>
<dbReference type="AlphaFoldDB" id="A0A4C1ZGD9"/>
<dbReference type="EMBL" id="BGZK01001748">
    <property type="protein sequence ID" value="GBP85605.1"/>
    <property type="molecule type" value="Genomic_DNA"/>
</dbReference>
<dbReference type="InterPro" id="IPR036208">
    <property type="entry name" value="VHL_sf"/>
</dbReference>
<dbReference type="Gene3D" id="2.60.40.780">
    <property type="entry name" value="von Hippel-Lindau disease tumour suppressor, beta domain"/>
    <property type="match status" value="1"/>
</dbReference>
<evidence type="ECO:0000259" key="2">
    <source>
        <dbReference type="Pfam" id="PF01847"/>
    </source>
</evidence>
<evidence type="ECO:0000313" key="4">
    <source>
        <dbReference type="Proteomes" id="UP000299102"/>
    </source>
</evidence>
<keyword evidence="4" id="KW-1185">Reference proteome</keyword>
<feature type="domain" description="von Hippel-Lindau disease tumour suppressor beta" evidence="2">
    <location>
        <begin position="22"/>
        <end position="97"/>
    </location>
</feature>
<accession>A0A4C1ZGD9</accession>
<name>A0A4C1ZGD9_EUMVA</name>
<sequence>MRFDRSRHLYYEPDDDNNCDEVCSIEGDTPAFVQFVNKTRRPVDIWWRNYEGQRYFYVRIGPSQHVNVDTFITHPWEFLDAITCERFVINNEKVFRPPPCIGNMRFRTHWNITAGVRTLRRAALIAVGSYMKNDNGVDTLGLPKVLVEEVKFAIRFMNQTYRLDLIEQVA</sequence>
<evidence type="ECO:0000313" key="3">
    <source>
        <dbReference type="EMBL" id="GBP85605.1"/>
    </source>
</evidence>